<evidence type="ECO:0000313" key="2">
    <source>
        <dbReference type="EMBL" id="KAF0505743.1"/>
    </source>
</evidence>
<proteinExistence type="predicted"/>
<keyword evidence="1" id="KW-0732">Signal</keyword>
<feature type="chain" id="PRO_5034133366" evidence="1">
    <location>
        <begin position="22"/>
        <end position="404"/>
    </location>
</feature>
<dbReference type="Proteomes" id="UP000439903">
    <property type="component" value="Unassembled WGS sequence"/>
</dbReference>
<dbReference type="AlphaFoldDB" id="A0A8H4AK38"/>
<comment type="caution">
    <text evidence="2">The sequence shown here is derived from an EMBL/GenBank/DDBJ whole genome shotgun (WGS) entry which is preliminary data.</text>
</comment>
<dbReference type="OrthoDB" id="73465at2759"/>
<keyword evidence="3" id="KW-1185">Reference proteome</keyword>
<dbReference type="EMBL" id="WTPW01000496">
    <property type="protein sequence ID" value="KAF0505743.1"/>
    <property type="molecule type" value="Genomic_DNA"/>
</dbReference>
<name>A0A8H4AK38_GIGMA</name>
<gene>
    <name evidence="2" type="ORF">F8M41_019287</name>
</gene>
<protein>
    <submittedName>
        <fullName evidence="2">Sequence orphan</fullName>
    </submittedName>
</protein>
<organism evidence="2 3">
    <name type="scientific">Gigaspora margarita</name>
    <dbReference type="NCBI Taxonomy" id="4874"/>
    <lineage>
        <taxon>Eukaryota</taxon>
        <taxon>Fungi</taxon>
        <taxon>Fungi incertae sedis</taxon>
        <taxon>Mucoromycota</taxon>
        <taxon>Glomeromycotina</taxon>
        <taxon>Glomeromycetes</taxon>
        <taxon>Diversisporales</taxon>
        <taxon>Gigasporaceae</taxon>
        <taxon>Gigaspora</taxon>
    </lineage>
</organism>
<accession>A0A8H4AK38</accession>
<evidence type="ECO:0000256" key="1">
    <source>
        <dbReference type="SAM" id="SignalP"/>
    </source>
</evidence>
<reference evidence="2 3" key="1">
    <citation type="journal article" date="2019" name="Environ. Microbiol.">
        <title>At the nexus of three kingdoms: the genome of the mycorrhizal fungus Gigaspora margarita provides insights into plant, endobacterial and fungal interactions.</title>
        <authorList>
            <person name="Venice F."/>
            <person name="Ghignone S."/>
            <person name="Salvioli di Fossalunga A."/>
            <person name="Amselem J."/>
            <person name="Novero M."/>
            <person name="Xianan X."/>
            <person name="Sedzielewska Toro K."/>
            <person name="Morin E."/>
            <person name="Lipzen A."/>
            <person name="Grigoriev I.V."/>
            <person name="Henrissat B."/>
            <person name="Martin F.M."/>
            <person name="Bonfante P."/>
        </authorList>
    </citation>
    <scope>NUCLEOTIDE SEQUENCE [LARGE SCALE GENOMIC DNA]</scope>
    <source>
        <strain evidence="2 3">BEG34</strain>
    </source>
</reference>
<feature type="signal peptide" evidence="1">
    <location>
        <begin position="1"/>
        <end position="21"/>
    </location>
</feature>
<sequence length="404" mass="46393">MLKMLCIFYLIFLSIITQISAQCLEDGVYFDCEYVTSDSKDLINRRKNIHEENMLQIVEFVCDSNDTDLCSKARNAFEIASLKISKVFIFNTPIFVNASFIDFCKTFNVCGNSPNDVPIGGAKPARQMLMRDDDGVERFYPQALVKQYKLQKHPQFASYDIKADFNSIANWWFEGDGKPIQGHQRDFVEIILHEYFHGLGFKSNWDDWINTEPNLKALFPLPIFRLESQNSSSLIFDGFKESVFDKYVILLSNGQNISEVNAQLNLFAGGPGAKFQNKSDFESQFYNSTQYNQIAKQMFINAQTDKSMGFLPHNKKKHSIILETSLVPYIRGSSISHVDQKTFENTSDFLMKYSINWLETLNRDMSKGRHFFGGPIGPLLRSIMETIGYATPRHPHPYRPTLVT</sequence>
<evidence type="ECO:0000313" key="3">
    <source>
        <dbReference type="Proteomes" id="UP000439903"/>
    </source>
</evidence>